<comment type="caution">
    <text evidence="1">The sequence shown here is derived from an EMBL/GenBank/DDBJ whole genome shotgun (WGS) entry which is preliminary data.</text>
</comment>
<accession>A0A4Y2RF38</accession>
<proteinExistence type="predicted"/>
<protein>
    <submittedName>
        <fullName evidence="1">Uncharacterized protein</fullName>
    </submittedName>
</protein>
<dbReference type="InterPro" id="IPR029071">
    <property type="entry name" value="Ubiquitin-like_domsf"/>
</dbReference>
<feature type="non-terminal residue" evidence="1">
    <location>
        <position position="48"/>
    </location>
</feature>
<dbReference type="SUPFAM" id="SSF54236">
    <property type="entry name" value="Ubiquitin-like"/>
    <property type="match status" value="1"/>
</dbReference>
<gene>
    <name evidence="1" type="ORF">AVEN_180217_1</name>
</gene>
<name>A0A4Y2RF38_ARAVE</name>
<evidence type="ECO:0000313" key="1">
    <source>
        <dbReference type="EMBL" id="GBN73879.1"/>
    </source>
</evidence>
<organism evidence="1 2">
    <name type="scientific">Araneus ventricosus</name>
    <name type="common">Orbweaver spider</name>
    <name type="synonym">Epeira ventricosa</name>
    <dbReference type="NCBI Taxonomy" id="182803"/>
    <lineage>
        <taxon>Eukaryota</taxon>
        <taxon>Metazoa</taxon>
        <taxon>Ecdysozoa</taxon>
        <taxon>Arthropoda</taxon>
        <taxon>Chelicerata</taxon>
        <taxon>Arachnida</taxon>
        <taxon>Araneae</taxon>
        <taxon>Araneomorphae</taxon>
        <taxon>Entelegynae</taxon>
        <taxon>Araneoidea</taxon>
        <taxon>Araneidae</taxon>
        <taxon>Araneus</taxon>
    </lineage>
</organism>
<dbReference type="EMBL" id="BGPR01144304">
    <property type="protein sequence ID" value="GBN73879.1"/>
    <property type="molecule type" value="Genomic_DNA"/>
</dbReference>
<keyword evidence="2" id="KW-1185">Reference proteome</keyword>
<dbReference type="AlphaFoldDB" id="A0A4Y2RF38"/>
<sequence length="48" mass="5128">MDVNGGELRGWTDGEEAFLVCVYNVAPDQPYAVLKAPTSSTAQDIVAQ</sequence>
<evidence type="ECO:0000313" key="2">
    <source>
        <dbReference type="Proteomes" id="UP000499080"/>
    </source>
</evidence>
<dbReference type="Proteomes" id="UP000499080">
    <property type="component" value="Unassembled WGS sequence"/>
</dbReference>
<reference evidence="1 2" key="1">
    <citation type="journal article" date="2019" name="Sci. Rep.">
        <title>Orb-weaving spider Araneus ventricosus genome elucidates the spidroin gene catalogue.</title>
        <authorList>
            <person name="Kono N."/>
            <person name="Nakamura H."/>
            <person name="Ohtoshi R."/>
            <person name="Moran D.A.P."/>
            <person name="Shinohara A."/>
            <person name="Yoshida Y."/>
            <person name="Fujiwara M."/>
            <person name="Mori M."/>
            <person name="Tomita M."/>
            <person name="Arakawa K."/>
        </authorList>
    </citation>
    <scope>NUCLEOTIDE SEQUENCE [LARGE SCALE GENOMIC DNA]</scope>
</reference>
<dbReference type="OrthoDB" id="269822at2759"/>
<dbReference type="Gene3D" id="3.10.20.90">
    <property type="entry name" value="Phosphatidylinositol 3-kinase Catalytic Subunit, Chain A, domain 1"/>
    <property type="match status" value="1"/>
</dbReference>